<dbReference type="RefSeq" id="WP_077380531.1">
    <property type="nucleotide sequence ID" value="NZ_FTPD01000026.1"/>
</dbReference>
<feature type="compositionally biased region" description="Basic and acidic residues" evidence="1">
    <location>
        <begin position="9"/>
        <end position="28"/>
    </location>
</feature>
<name>A0A1R3VFP9_9HYPH</name>
<protein>
    <recommendedName>
        <fullName evidence="4">DUF3606 domain-containing protein</fullName>
    </recommendedName>
</protein>
<gene>
    <name evidence="2" type="ORF">BQ8794_320033</name>
</gene>
<evidence type="ECO:0008006" key="4">
    <source>
        <dbReference type="Google" id="ProtNLM"/>
    </source>
</evidence>
<dbReference type="STRING" id="1631249.BQ8794_320033"/>
<feature type="compositionally biased region" description="Low complexity" evidence="1">
    <location>
        <begin position="33"/>
        <end position="45"/>
    </location>
</feature>
<organism evidence="2 3">
    <name type="scientific">Mesorhizobium prunaredense</name>
    <dbReference type="NCBI Taxonomy" id="1631249"/>
    <lineage>
        <taxon>Bacteria</taxon>
        <taxon>Pseudomonadati</taxon>
        <taxon>Pseudomonadota</taxon>
        <taxon>Alphaproteobacteria</taxon>
        <taxon>Hyphomicrobiales</taxon>
        <taxon>Phyllobacteriaceae</taxon>
        <taxon>Mesorhizobium</taxon>
    </lineage>
</organism>
<sequence length="59" mass="6292">MATQTTRGRSQDRAKVAGGQDHEVKYEAGKTGSSKADVKSAVKSVGNSRKKVEDELGKK</sequence>
<dbReference type="AlphaFoldDB" id="A0A1R3VFP9"/>
<proteinExistence type="predicted"/>
<dbReference type="Proteomes" id="UP000188388">
    <property type="component" value="Unassembled WGS sequence"/>
</dbReference>
<feature type="region of interest" description="Disordered" evidence="1">
    <location>
        <begin position="1"/>
        <end position="59"/>
    </location>
</feature>
<keyword evidence="3" id="KW-1185">Reference proteome</keyword>
<evidence type="ECO:0000256" key="1">
    <source>
        <dbReference type="SAM" id="MobiDB-lite"/>
    </source>
</evidence>
<evidence type="ECO:0000313" key="2">
    <source>
        <dbReference type="EMBL" id="SIT57211.1"/>
    </source>
</evidence>
<dbReference type="EMBL" id="FTPD01000026">
    <property type="protein sequence ID" value="SIT57211.1"/>
    <property type="molecule type" value="Genomic_DNA"/>
</dbReference>
<dbReference type="InterPro" id="IPR022037">
    <property type="entry name" value="DUF3606"/>
</dbReference>
<feature type="compositionally biased region" description="Basic and acidic residues" evidence="1">
    <location>
        <begin position="50"/>
        <end position="59"/>
    </location>
</feature>
<reference evidence="3" key="1">
    <citation type="submission" date="2017-01" db="EMBL/GenBank/DDBJ databases">
        <authorList>
            <person name="Brunel B."/>
        </authorList>
    </citation>
    <scope>NUCLEOTIDE SEQUENCE [LARGE SCALE GENOMIC DNA]</scope>
</reference>
<dbReference type="Pfam" id="PF12244">
    <property type="entry name" value="DUF3606"/>
    <property type="match status" value="1"/>
</dbReference>
<accession>A0A1R3VFP9</accession>
<evidence type="ECO:0000313" key="3">
    <source>
        <dbReference type="Proteomes" id="UP000188388"/>
    </source>
</evidence>